<evidence type="ECO:0000313" key="4">
    <source>
        <dbReference type="Proteomes" id="UP000373449"/>
    </source>
</evidence>
<evidence type="ECO:0000313" key="3">
    <source>
        <dbReference type="Proteomes" id="UP000224974"/>
    </source>
</evidence>
<name>A0A2C6DQZ9_9GAMM</name>
<reference evidence="3" key="2">
    <citation type="submission" date="2017-09" db="EMBL/GenBank/DDBJ databases">
        <title>FDA dAtabase for Regulatory Grade micrObial Sequences (FDA-ARGOS): Supporting development and validation of Infectious Disease Dx tests.</title>
        <authorList>
            <person name="Minogue T."/>
            <person name="Wolcott M."/>
            <person name="Wasieloski L."/>
            <person name="Aguilar W."/>
            <person name="Moore D."/>
            <person name="Tallon L."/>
            <person name="Sadzewicz L."/>
            <person name="Ott S."/>
            <person name="Zhao X."/>
            <person name="Nagaraj S."/>
            <person name="Vavikolanu K."/>
            <person name="Aluvathingal J."/>
            <person name="Nadendla S."/>
            <person name="Sichtig H."/>
        </authorList>
    </citation>
    <scope>NUCLEOTIDE SEQUENCE [LARGE SCALE GENOMIC DNA]</scope>
    <source>
        <strain evidence="3">FDAARGOS_387</strain>
    </source>
</reference>
<proteinExistence type="predicted"/>
<dbReference type="EMBL" id="CAADJA010000002">
    <property type="protein sequence ID" value="VFS51528.1"/>
    <property type="molecule type" value="Genomic_DNA"/>
</dbReference>
<reference evidence="2 4" key="3">
    <citation type="submission" date="2019-03" db="EMBL/GenBank/DDBJ databases">
        <authorList>
            <consortium name="Pathogen Informatics"/>
        </authorList>
    </citation>
    <scope>NUCLEOTIDE SEQUENCE [LARGE SCALE GENOMIC DNA]</scope>
    <source>
        <strain evidence="2 4">NCTC12282</strain>
    </source>
</reference>
<dbReference type="Proteomes" id="UP000373449">
    <property type="component" value="Unassembled WGS sequence"/>
</dbReference>
<dbReference type="RefSeq" id="WP_029094544.1">
    <property type="nucleotide sequence ID" value="NZ_BRLG01000018.1"/>
</dbReference>
<evidence type="ECO:0000313" key="2">
    <source>
        <dbReference type="EMBL" id="VFS51528.1"/>
    </source>
</evidence>
<dbReference type="Proteomes" id="UP000224974">
    <property type="component" value="Unassembled WGS sequence"/>
</dbReference>
<evidence type="ECO:0000313" key="1">
    <source>
        <dbReference type="EMBL" id="PHI31244.1"/>
    </source>
</evidence>
<accession>A0A2C6DQZ9</accession>
<organism evidence="1 3">
    <name type="scientific">Budvicia aquatica</name>
    <dbReference type="NCBI Taxonomy" id="82979"/>
    <lineage>
        <taxon>Bacteria</taxon>
        <taxon>Pseudomonadati</taxon>
        <taxon>Pseudomonadota</taxon>
        <taxon>Gammaproteobacteria</taxon>
        <taxon>Enterobacterales</taxon>
        <taxon>Budviciaceae</taxon>
        <taxon>Budvicia</taxon>
    </lineage>
</organism>
<gene>
    <name evidence="1" type="ORF">CRN84_18805</name>
    <name evidence="2" type="ORF">NCTC12282_05171</name>
</gene>
<keyword evidence="3" id="KW-1185">Reference proteome</keyword>
<reference evidence="1" key="1">
    <citation type="submission" date="2017-09" db="EMBL/GenBank/DDBJ databases">
        <title>FDA dAtabase for Regulatory Grade micrObial Sequences (FDA-ARGOS): Supporting development and validation of Infectious Disease Dx tests.</title>
        <authorList>
            <person name="Minogue T."/>
            <person name="Wolcott M."/>
            <person name="Wasieloski L."/>
            <person name="Aguilar W."/>
            <person name="Moore D."/>
            <person name="Tallon L.J."/>
            <person name="Sadzewicz L."/>
            <person name="Ott S."/>
            <person name="Zhao X."/>
            <person name="Nagaraj S."/>
            <person name="Vavikolanu K."/>
            <person name="Aluvathingal J."/>
            <person name="Nadendla S."/>
            <person name="Sichtig H."/>
        </authorList>
    </citation>
    <scope>NUCLEOTIDE SEQUENCE</scope>
    <source>
        <strain evidence="1">FDAARGOS_387</strain>
    </source>
</reference>
<dbReference type="EMBL" id="PDDX01000001">
    <property type="protein sequence ID" value="PHI31244.1"/>
    <property type="molecule type" value="Genomic_DNA"/>
</dbReference>
<sequence length="77" mass="8691">MELTDFILCAQQVSPQASIGIDIHPDKSSLSVRWQWTGPAGEERAFKRAILLKELNYDEAIMVFFSRCKDAIENSSS</sequence>
<dbReference type="OrthoDB" id="6636652at2"/>
<dbReference type="AlphaFoldDB" id="A0A2C6DQZ9"/>
<protein>
    <submittedName>
        <fullName evidence="1">Uncharacterized protein</fullName>
    </submittedName>
</protein>